<keyword evidence="2" id="KW-0732">Signal</keyword>
<feature type="region of interest" description="Disordered" evidence="1">
    <location>
        <begin position="154"/>
        <end position="181"/>
    </location>
</feature>
<proteinExistence type="predicted"/>
<sequence>MRRCFAPTAVLAATFILAIAGRTERVQASTINPNASTAVANYRLTVSGGLPVPDANIDGPQVVAMVAPAGGVVPPTNADGTQGSPLTVLSDSSGFDASQLVVALKDATSSAGQPEQLLGLVFFGKGLDASGVLHFSLSIDKALAATPPTLVSSTPGVTITADPVAPPTDGSGGTTNPPTENVPEPVAFVLWSAVAAAIALRARGVQRARLDAARIA</sequence>
<feature type="chain" id="PRO_5012052610" description="PEP-CTERM protein-sorting domain-containing protein" evidence="2">
    <location>
        <begin position="21"/>
        <end position="216"/>
    </location>
</feature>
<feature type="signal peptide" evidence="2">
    <location>
        <begin position="1"/>
        <end position="20"/>
    </location>
</feature>
<name>A0A1U7CR94_9BACT</name>
<protein>
    <recommendedName>
        <fullName evidence="5">PEP-CTERM protein-sorting domain-containing protein</fullName>
    </recommendedName>
</protein>
<dbReference type="OrthoDB" id="287384at2"/>
<evidence type="ECO:0000313" key="3">
    <source>
        <dbReference type="EMBL" id="APW61452.1"/>
    </source>
</evidence>
<dbReference type="EMBL" id="CP019082">
    <property type="protein sequence ID" value="APW61452.1"/>
    <property type="molecule type" value="Genomic_DNA"/>
</dbReference>
<evidence type="ECO:0000256" key="2">
    <source>
        <dbReference type="SAM" id="SignalP"/>
    </source>
</evidence>
<keyword evidence="4" id="KW-1185">Reference proteome</keyword>
<evidence type="ECO:0008006" key="5">
    <source>
        <dbReference type="Google" id="ProtNLM"/>
    </source>
</evidence>
<evidence type="ECO:0000313" key="4">
    <source>
        <dbReference type="Proteomes" id="UP000186309"/>
    </source>
</evidence>
<dbReference type="AlphaFoldDB" id="A0A1U7CR94"/>
<reference evidence="4" key="1">
    <citation type="submission" date="2016-12" db="EMBL/GenBank/DDBJ databases">
        <title>Comparative genomics of four Isosphaeraceae planctomycetes: a common pool of plasmids and glycoside hydrolase genes.</title>
        <authorList>
            <person name="Ivanova A."/>
        </authorList>
    </citation>
    <scope>NUCLEOTIDE SEQUENCE [LARGE SCALE GENOMIC DNA]</scope>
    <source>
        <strain evidence="4">PX4</strain>
    </source>
</reference>
<dbReference type="KEGG" id="pbor:BSF38_02966"/>
<accession>A0A1U7CR94</accession>
<organism evidence="3 4">
    <name type="scientific">Paludisphaera borealis</name>
    <dbReference type="NCBI Taxonomy" id="1387353"/>
    <lineage>
        <taxon>Bacteria</taxon>
        <taxon>Pseudomonadati</taxon>
        <taxon>Planctomycetota</taxon>
        <taxon>Planctomycetia</taxon>
        <taxon>Isosphaerales</taxon>
        <taxon>Isosphaeraceae</taxon>
        <taxon>Paludisphaera</taxon>
    </lineage>
</organism>
<evidence type="ECO:0000256" key="1">
    <source>
        <dbReference type="SAM" id="MobiDB-lite"/>
    </source>
</evidence>
<dbReference type="RefSeq" id="WP_076346813.1">
    <property type="nucleotide sequence ID" value="NZ_CP019082.1"/>
</dbReference>
<dbReference type="Proteomes" id="UP000186309">
    <property type="component" value="Chromosome"/>
</dbReference>
<gene>
    <name evidence="3" type="ORF">BSF38_02966</name>
</gene>